<accession>A0A6B3LEG1</accession>
<dbReference type="KEGG" id="soa:G3M56_013000"/>
<dbReference type="InterPro" id="IPR029058">
    <property type="entry name" value="AB_hydrolase_fold"/>
</dbReference>
<gene>
    <name evidence="1" type="ORF">G3M56_013000</name>
</gene>
<organism evidence="1 2">
    <name type="scientific">Sulfuriroseicoccus oceanibius</name>
    <dbReference type="NCBI Taxonomy" id="2707525"/>
    <lineage>
        <taxon>Bacteria</taxon>
        <taxon>Pseudomonadati</taxon>
        <taxon>Verrucomicrobiota</taxon>
        <taxon>Verrucomicrobiia</taxon>
        <taxon>Verrucomicrobiales</taxon>
        <taxon>Verrucomicrobiaceae</taxon>
        <taxon>Sulfuriroseicoccus</taxon>
    </lineage>
</organism>
<dbReference type="RefSeq" id="WP_164365281.1">
    <property type="nucleotide sequence ID" value="NZ_CP066776.1"/>
</dbReference>
<evidence type="ECO:0000313" key="1">
    <source>
        <dbReference type="EMBL" id="QQL44779.1"/>
    </source>
</evidence>
<dbReference type="SUPFAM" id="SSF53474">
    <property type="entry name" value="alpha/beta-Hydrolases"/>
    <property type="match status" value="1"/>
</dbReference>
<sequence>MAPLTASIDDREVRGAFLGGCNEGDFWEYAMADFRAKKATLRKIKVFVSSGTNDKLVSAAYRAKVEAACKAAGIRQLRSETYDGGHQLNHQQLKDALIWFLSEES</sequence>
<keyword evidence="2" id="KW-1185">Reference proteome</keyword>
<protein>
    <recommendedName>
        <fullName evidence="3">Peptidase S9 prolyl oligopeptidase catalytic domain-containing protein</fullName>
    </recommendedName>
</protein>
<dbReference type="EMBL" id="CP066776">
    <property type="protein sequence ID" value="QQL44779.1"/>
    <property type="molecule type" value="Genomic_DNA"/>
</dbReference>
<evidence type="ECO:0000313" key="2">
    <source>
        <dbReference type="Proteomes" id="UP000475117"/>
    </source>
</evidence>
<dbReference type="Proteomes" id="UP000475117">
    <property type="component" value="Chromosome"/>
</dbReference>
<reference evidence="1 2" key="1">
    <citation type="submission" date="2020-12" db="EMBL/GenBank/DDBJ databases">
        <title>Sulforoseuscoccus oceanibium gen. nov., sp. nov., a representative of the phylum Verrucomicrobia with special cytoplasmic membrane, and proposal of Sulforoseuscoccusaceae fam. nov.</title>
        <authorList>
            <person name="Xi F."/>
        </authorList>
    </citation>
    <scope>NUCLEOTIDE SEQUENCE [LARGE SCALE GENOMIC DNA]</scope>
    <source>
        <strain evidence="1 2">T37</strain>
    </source>
</reference>
<name>A0A6B3LEG1_9BACT</name>
<dbReference type="Gene3D" id="3.40.50.1820">
    <property type="entry name" value="alpha/beta hydrolase"/>
    <property type="match status" value="1"/>
</dbReference>
<evidence type="ECO:0008006" key="3">
    <source>
        <dbReference type="Google" id="ProtNLM"/>
    </source>
</evidence>
<dbReference type="AlphaFoldDB" id="A0A6B3LEG1"/>
<proteinExistence type="predicted"/>